<accession>A0A7W0C998</accession>
<comment type="caution">
    <text evidence="2">The sequence shown here is derived from an EMBL/GenBank/DDBJ whole genome shotgun (WGS) entry which is preliminary data.</text>
</comment>
<dbReference type="Proteomes" id="UP000525298">
    <property type="component" value="Unassembled WGS sequence"/>
</dbReference>
<reference evidence="2 3" key="1">
    <citation type="submission" date="2020-07" db="EMBL/GenBank/DDBJ databases">
        <title>Genomic Encyclopedia of Type Strains, Phase IV (KMG-IV): sequencing the most valuable type-strain genomes for metagenomic binning, comparative biology and taxonomic classification.</title>
        <authorList>
            <person name="Goeker M."/>
        </authorList>
    </citation>
    <scope>NUCLEOTIDE SEQUENCE [LARGE SCALE GENOMIC DNA]</scope>
    <source>
        <strain evidence="2 3">DSM 17721</strain>
    </source>
</reference>
<dbReference type="InterPro" id="IPR016088">
    <property type="entry name" value="Chalcone_isomerase_3-sand"/>
</dbReference>
<dbReference type="PROSITE" id="PS51257">
    <property type="entry name" value="PROKAR_LIPOPROTEIN"/>
    <property type="match status" value="1"/>
</dbReference>
<protein>
    <recommendedName>
        <fullName evidence="1">Chalcone isomerase domain-containing protein</fullName>
    </recommendedName>
</protein>
<feature type="domain" description="Chalcone isomerase" evidence="1">
    <location>
        <begin position="31"/>
        <end position="186"/>
    </location>
</feature>
<organism evidence="2 3">
    <name type="scientific">Desulfosalsimonas propionicica</name>
    <dbReference type="NCBI Taxonomy" id="332175"/>
    <lineage>
        <taxon>Bacteria</taxon>
        <taxon>Pseudomonadati</taxon>
        <taxon>Thermodesulfobacteriota</taxon>
        <taxon>Desulfobacteria</taxon>
        <taxon>Desulfobacterales</taxon>
        <taxon>Desulfosalsimonadaceae</taxon>
        <taxon>Desulfosalsimonas</taxon>
    </lineage>
</organism>
<dbReference type="RefSeq" id="WP_181551170.1">
    <property type="nucleotide sequence ID" value="NZ_JACDUS010000004.1"/>
</dbReference>
<gene>
    <name evidence="2" type="ORF">HNR65_001847</name>
</gene>
<dbReference type="AlphaFoldDB" id="A0A7W0C998"/>
<dbReference type="SUPFAM" id="SSF54626">
    <property type="entry name" value="Chalcone isomerase"/>
    <property type="match status" value="1"/>
</dbReference>
<dbReference type="GO" id="GO:0016872">
    <property type="term" value="F:intramolecular lyase activity"/>
    <property type="evidence" value="ECO:0007669"/>
    <property type="project" value="InterPro"/>
</dbReference>
<dbReference type="InterPro" id="IPR016087">
    <property type="entry name" value="Chalcone_isomerase"/>
</dbReference>
<evidence type="ECO:0000313" key="3">
    <source>
        <dbReference type="Proteomes" id="UP000525298"/>
    </source>
</evidence>
<evidence type="ECO:0000313" key="2">
    <source>
        <dbReference type="EMBL" id="MBA2881520.1"/>
    </source>
</evidence>
<name>A0A7W0C998_9BACT</name>
<dbReference type="Pfam" id="PF16036">
    <property type="entry name" value="Chalcone_3"/>
    <property type="match status" value="1"/>
</dbReference>
<dbReference type="Gene3D" id="3.50.70.10">
    <property type="match status" value="1"/>
</dbReference>
<dbReference type="InterPro" id="IPR036298">
    <property type="entry name" value="Chalcone_isomerase_sf"/>
</dbReference>
<dbReference type="EMBL" id="JACDUS010000004">
    <property type="protein sequence ID" value="MBA2881520.1"/>
    <property type="molecule type" value="Genomic_DNA"/>
</dbReference>
<keyword evidence="3" id="KW-1185">Reference proteome</keyword>
<sequence>MKTKPHVCIGVLLAWLFIVGCPAEAREPGYAKQKNIDGHTLTLRGTGVLRYMVFIKAYKGAFYLQEGKTADQATDGKASRCLVLYYFQPIKAGDFARATREMIKKNVSSDRFSSLLPKIEKFNELYRDIKPGDRYTAAYTPESGTRLWRNDKLLGGVEGASFAAAFFAIWIGENPIDETFRDRMLGRRRS</sequence>
<evidence type="ECO:0000259" key="1">
    <source>
        <dbReference type="Pfam" id="PF16036"/>
    </source>
</evidence>
<proteinExistence type="predicted"/>